<dbReference type="InterPro" id="IPR050402">
    <property type="entry name" value="OR51/52/56-like"/>
</dbReference>
<reference evidence="10" key="2">
    <citation type="submission" date="2025-09" db="UniProtKB">
        <authorList>
            <consortium name="Ensembl"/>
        </authorList>
    </citation>
    <scope>IDENTIFICATION</scope>
</reference>
<comment type="subcellular location">
    <subcellularLocation>
        <location evidence="1">Membrane</location>
        <topology evidence="1">Multi-pass membrane protein</topology>
    </subcellularLocation>
</comment>
<dbReference type="Pfam" id="PF13853">
    <property type="entry name" value="7tm_4"/>
    <property type="match status" value="1"/>
</dbReference>
<keyword evidence="2" id="KW-0716">Sensory transduction</keyword>
<dbReference type="PANTHER" id="PTHR26450">
    <property type="entry name" value="OLFACTORY RECEPTOR 56B1-RELATED"/>
    <property type="match status" value="1"/>
</dbReference>
<dbReference type="Proteomes" id="UP000472262">
    <property type="component" value="Unassembled WGS sequence"/>
</dbReference>
<dbReference type="PANTHER" id="PTHR26450:SF87">
    <property type="entry name" value="OLFACTORY RECEPTOR 51F2"/>
    <property type="match status" value="1"/>
</dbReference>
<feature type="transmembrane region" description="Helical" evidence="8">
    <location>
        <begin position="258"/>
        <end position="280"/>
    </location>
</feature>
<keyword evidence="7" id="KW-0807">Transducer</keyword>
<evidence type="ECO:0000256" key="5">
    <source>
        <dbReference type="ARBA" id="ARBA00022989"/>
    </source>
</evidence>
<feature type="transmembrane region" description="Helical" evidence="8">
    <location>
        <begin position="96"/>
        <end position="113"/>
    </location>
</feature>
<evidence type="ECO:0000256" key="2">
    <source>
        <dbReference type="ARBA" id="ARBA00022606"/>
    </source>
</evidence>
<evidence type="ECO:0000259" key="9">
    <source>
        <dbReference type="PROSITE" id="PS50262"/>
    </source>
</evidence>
<name>A0A672Q7B0_SINGR</name>
<dbReference type="GO" id="GO:0004984">
    <property type="term" value="F:olfactory receptor activity"/>
    <property type="evidence" value="ECO:0007669"/>
    <property type="project" value="InterPro"/>
</dbReference>
<dbReference type="InterPro" id="IPR000725">
    <property type="entry name" value="Olfact_rcpt"/>
</dbReference>
<dbReference type="InterPro" id="IPR017452">
    <property type="entry name" value="GPCR_Rhodpsn_7TM"/>
</dbReference>
<feature type="transmembrane region" description="Helical" evidence="8">
    <location>
        <begin position="190"/>
        <end position="211"/>
    </location>
</feature>
<dbReference type="Gene3D" id="1.20.1070.10">
    <property type="entry name" value="Rhodopsin 7-helix transmembrane proteins"/>
    <property type="match status" value="1"/>
</dbReference>
<dbReference type="PROSITE" id="PS50262">
    <property type="entry name" value="G_PROTEIN_RECEP_F1_2"/>
    <property type="match status" value="1"/>
</dbReference>
<evidence type="ECO:0000313" key="11">
    <source>
        <dbReference type="Proteomes" id="UP000472262"/>
    </source>
</evidence>
<feature type="domain" description="G-protein coupled receptors family 1 profile" evidence="9">
    <location>
        <begin position="46"/>
        <end position="278"/>
    </location>
</feature>
<dbReference type="Ensembl" id="ENSSGRT00000076872.1">
    <property type="protein sequence ID" value="ENSSGRP00000072178.1"/>
    <property type="gene ID" value="ENSSGRG00000036842.1"/>
</dbReference>
<reference evidence="10" key="1">
    <citation type="submission" date="2025-08" db="UniProtKB">
        <authorList>
            <consortium name="Ensembl"/>
        </authorList>
    </citation>
    <scope>IDENTIFICATION</scope>
</reference>
<proteinExistence type="predicted"/>
<keyword evidence="6 8" id="KW-0472">Membrane</keyword>
<evidence type="ECO:0000256" key="8">
    <source>
        <dbReference type="SAM" id="Phobius"/>
    </source>
</evidence>
<feature type="transmembrane region" description="Helical" evidence="8">
    <location>
        <begin position="32"/>
        <end position="55"/>
    </location>
</feature>
<dbReference type="InterPro" id="IPR000276">
    <property type="entry name" value="GPCR_Rhodpsn"/>
</dbReference>
<feature type="transmembrane region" description="Helical" evidence="8">
    <location>
        <begin position="125"/>
        <end position="148"/>
    </location>
</feature>
<dbReference type="GO" id="GO:0005886">
    <property type="term" value="C:plasma membrane"/>
    <property type="evidence" value="ECO:0007669"/>
    <property type="project" value="TreeGrafter"/>
</dbReference>
<evidence type="ECO:0000256" key="7">
    <source>
        <dbReference type="ARBA" id="ARBA00023224"/>
    </source>
</evidence>
<dbReference type="InParanoid" id="A0A672Q7B0"/>
<keyword evidence="11" id="KW-1185">Reference proteome</keyword>
<dbReference type="SUPFAM" id="SSF81321">
    <property type="entry name" value="Family A G protein-coupled receptor-like"/>
    <property type="match status" value="1"/>
</dbReference>
<keyword evidence="4" id="KW-0552">Olfaction</keyword>
<dbReference type="AlphaFoldDB" id="A0A672Q7B0"/>
<dbReference type="PRINTS" id="PR00237">
    <property type="entry name" value="GPCRRHODOPSN"/>
</dbReference>
<accession>A0A672Q7B0</accession>
<protein>
    <submittedName>
        <fullName evidence="10">Odorant receptor, family D, subfamily 107, member 1</fullName>
    </submittedName>
</protein>
<feature type="transmembrane region" description="Helical" evidence="8">
    <location>
        <begin position="223"/>
        <end position="246"/>
    </location>
</feature>
<sequence length="304" mass="34282">MNFSVTFSNGTNSFNEGFYLTVFHNFENKNNLILALVIIYIITLLGNLVLLAVVLMNSSLQNPKELAVCNLAIVDISMNSVIIPQMVPVLVFNQNYVSFGACFSQMFFMHFFGDMESFSLALLAYDRLIAILWIWSLVVLLEIFRVIFAARLPYCDSREVQSCCCEHGPAYKLACTDTSYNRQLATAKTLTVLLGPLTFIIFTYVIVVVAVTRIASTSQRWKAFHTCLTHLLLVLLYYIPVILAYILGNLRLIQNFDLYTAVLTVSVIIPPMLNPIIYSLKTDELKLLGKPKVAQQIIKNEAYG</sequence>
<evidence type="ECO:0000256" key="3">
    <source>
        <dbReference type="ARBA" id="ARBA00022692"/>
    </source>
</evidence>
<evidence type="ECO:0000256" key="6">
    <source>
        <dbReference type="ARBA" id="ARBA00023136"/>
    </source>
</evidence>
<organism evidence="10 11">
    <name type="scientific">Sinocyclocheilus grahami</name>
    <name type="common">Dianchi golden-line fish</name>
    <name type="synonym">Barbus grahami</name>
    <dbReference type="NCBI Taxonomy" id="75366"/>
    <lineage>
        <taxon>Eukaryota</taxon>
        <taxon>Metazoa</taxon>
        <taxon>Chordata</taxon>
        <taxon>Craniata</taxon>
        <taxon>Vertebrata</taxon>
        <taxon>Euteleostomi</taxon>
        <taxon>Actinopterygii</taxon>
        <taxon>Neopterygii</taxon>
        <taxon>Teleostei</taxon>
        <taxon>Ostariophysi</taxon>
        <taxon>Cypriniformes</taxon>
        <taxon>Cyprinidae</taxon>
        <taxon>Cyprininae</taxon>
        <taxon>Sinocyclocheilus</taxon>
    </lineage>
</organism>
<keyword evidence="5 8" id="KW-1133">Transmembrane helix</keyword>
<dbReference type="GO" id="GO:0004930">
    <property type="term" value="F:G protein-coupled receptor activity"/>
    <property type="evidence" value="ECO:0007669"/>
    <property type="project" value="InterPro"/>
</dbReference>
<dbReference type="PRINTS" id="PR00245">
    <property type="entry name" value="OLFACTORYR"/>
</dbReference>
<evidence type="ECO:0000256" key="4">
    <source>
        <dbReference type="ARBA" id="ARBA00022725"/>
    </source>
</evidence>
<evidence type="ECO:0000256" key="1">
    <source>
        <dbReference type="ARBA" id="ARBA00004141"/>
    </source>
</evidence>
<keyword evidence="3 8" id="KW-0812">Transmembrane</keyword>
<evidence type="ECO:0000313" key="10">
    <source>
        <dbReference type="Ensembl" id="ENSSGRP00000072178.1"/>
    </source>
</evidence>